<dbReference type="Proteomes" id="UP001278500">
    <property type="component" value="Unassembled WGS sequence"/>
</dbReference>
<keyword evidence="2" id="KW-1185">Reference proteome</keyword>
<evidence type="ECO:0000313" key="2">
    <source>
        <dbReference type="Proteomes" id="UP001278500"/>
    </source>
</evidence>
<dbReference type="AlphaFoldDB" id="A0AAE0JCC0"/>
<dbReference type="EMBL" id="JAUEPP010000006">
    <property type="protein sequence ID" value="KAK3341051.1"/>
    <property type="molecule type" value="Genomic_DNA"/>
</dbReference>
<evidence type="ECO:0000313" key="1">
    <source>
        <dbReference type="EMBL" id="KAK3341051.1"/>
    </source>
</evidence>
<reference evidence="1" key="1">
    <citation type="journal article" date="2023" name="Mol. Phylogenet. Evol.">
        <title>Genome-scale phylogeny and comparative genomics of the fungal order Sordariales.</title>
        <authorList>
            <person name="Hensen N."/>
            <person name="Bonometti L."/>
            <person name="Westerberg I."/>
            <person name="Brannstrom I.O."/>
            <person name="Guillou S."/>
            <person name="Cros-Aarteil S."/>
            <person name="Calhoun S."/>
            <person name="Haridas S."/>
            <person name="Kuo A."/>
            <person name="Mondo S."/>
            <person name="Pangilinan J."/>
            <person name="Riley R."/>
            <person name="LaButti K."/>
            <person name="Andreopoulos B."/>
            <person name="Lipzen A."/>
            <person name="Chen C."/>
            <person name="Yan M."/>
            <person name="Daum C."/>
            <person name="Ng V."/>
            <person name="Clum A."/>
            <person name="Steindorff A."/>
            <person name="Ohm R.A."/>
            <person name="Martin F."/>
            <person name="Silar P."/>
            <person name="Natvig D.O."/>
            <person name="Lalanne C."/>
            <person name="Gautier V."/>
            <person name="Ament-Velasquez S.L."/>
            <person name="Kruys A."/>
            <person name="Hutchinson M.I."/>
            <person name="Powell A.J."/>
            <person name="Barry K."/>
            <person name="Miller A.N."/>
            <person name="Grigoriev I.V."/>
            <person name="Debuchy R."/>
            <person name="Gladieux P."/>
            <person name="Hiltunen Thoren M."/>
            <person name="Johannesson H."/>
        </authorList>
    </citation>
    <scope>NUCLEOTIDE SEQUENCE</scope>
    <source>
        <strain evidence="1">CBS 560.94</strain>
    </source>
</reference>
<sequence length="224" mass="25432">MKDSIHSVLQNKCPVSELRKHESLHPRCLTSQLPNPLHIRASKPQSLLREIFLQPAHPAEVACICGLLTSMVSNSSRQDELLIFPQFLSFLTPTYPSSPLGSRYSPLAVKNLAGLPWHSGSLPPRQGSVNTDEATHRHRWRLWRRFTCNTLNNFHAFGLTCSGLVAYSRDRVFKFRNWERVPCVQVGSRLYCHSGPIFGPRWRVCEKAVDPMFTNGYVAGFHPI</sequence>
<gene>
    <name evidence="1" type="ORF">B0H65DRAFT_280033</name>
</gene>
<reference evidence="1" key="2">
    <citation type="submission" date="2023-06" db="EMBL/GenBank/DDBJ databases">
        <authorList>
            <consortium name="Lawrence Berkeley National Laboratory"/>
            <person name="Haridas S."/>
            <person name="Hensen N."/>
            <person name="Bonometti L."/>
            <person name="Westerberg I."/>
            <person name="Brannstrom I.O."/>
            <person name="Guillou S."/>
            <person name="Cros-Aarteil S."/>
            <person name="Calhoun S."/>
            <person name="Kuo A."/>
            <person name="Mondo S."/>
            <person name="Pangilinan J."/>
            <person name="Riley R."/>
            <person name="Labutti K."/>
            <person name="Andreopoulos B."/>
            <person name="Lipzen A."/>
            <person name="Chen C."/>
            <person name="Yanf M."/>
            <person name="Daum C."/>
            <person name="Ng V."/>
            <person name="Clum A."/>
            <person name="Steindorff A."/>
            <person name="Ohm R."/>
            <person name="Martin F."/>
            <person name="Silar P."/>
            <person name="Natvig D."/>
            <person name="Lalanne C."/>
            <person name="Gautier V."/>
            <person name="Ament-Velasquez S.L."/>
            <person name="Kruys A."/>
            <person name="Hutchinson M.I."/>
            <person name="Powell A.J."/>
            <person name="Barry K."/>
            <person name="Miller A.N."/>
            <person name="Grigoriev I.V."/>
            <person name="Debuchy R."/>
            <person name="Gladieux P."/>
            <person name="Thoren M.H."/>
            <person name="Johannesson H."/>
        </authorList>
    </citation>
    <scope>NUCLEOTIDE SEQUENCE</scope>
    <source>
        <strain evidence="1">CBS 560.94</strain>
    </source>
</reference>
<proteinExistence type="predicted"/>
<name>A0AAE0JCC0_9PEZI</name>
<accession>A0AAE0JCC0</accession>
<dbReference type="RefSeq" id="XP_062679993.1">
    <property type="nucleotide sequence ID" value="XM_062822867.1"/>
</dbReference>
<protein>
    <submittedName>
        <fullName evidence="1">Uncharacterized protein</fullName>
    </submittedName>
</protein>
<organism evidence="1 2">
    <name type="scientific">Neurospora tetraspora</name>
    <dbReference type="NCBI Taxonomy" id="94610"/>
    <lineage>
        <taxon>Eukaryota</taxon>
        <taxon>Fungi</taxon>
        <taxon>Dikarya</taxon>
        <taxon>Ascomycota</taxon>
        <taxon>Pezizomycotina</taxon>
        <taxon>Sordariomycetes</taxon>
        <taxon>Sordariomycetidae</taxon>
        <taxon>Sordariales</taxon>
        <taxon>Sordariaceae</taxon>
        <taxon>Neurospora</taxon>
    </lineage>
</organism>
<comment type="caution">
    <text evidence="1">The sequence shown here is derived from an EMBL/GenBank/DDBJ whole genome shotgun (WGS) entry which is preliminary data.</text>
</comment>
<dbReference type="GeneID" id="87860021"/>